<protein>
    <submittedName>
        <fullName evidence="1">(northern house mosquito) hypothetical protein</fullName>
    </submittedName>
</protein>
<organism evidence="1">
    <name type="scientific">Culex pipiens</name>
    <name type="common">House mosquito</name>
    <dbReference type="NCBI Taxonomy" id="7175"/>
    <lineage>
        <taxon>Eukaryota</taxon>
        <taxon>Metazoa</taxon>
        <taxon>Ecdysozoa</taxon>
        <taxon>Arthropoda</taxon>
        <taxon>Hexapoda</taxon>
        <taxon>Insecta</taxon>
        <taxon>Pterygota</taxon>
        <taxon>Neoptera</taxon>
        <taxon>Endopterygota</taxon>
        <taxon>Diptera</taxon>
        <taxon>Nematocera</taxon>
        <taxon>Culicoidea</taxon>
        <taxon>Culicidae</taxon>
        <taxon>Culicinae</taxon>
        <taxon>Culicini</taxon>
        <taxon>Culex</taxon>
        <taxon>Culex</taxon>
    </lineage>
</organism>
<dbReference type="EMBL" id="HBUE01226592">
    <property type="protein sequence ID" value="CAG6542574.1"/>
    <property type="molecule type" value="Transcribed_RNA"/>
</dbReference>
<reference evidence="1" key="1">
    <citation type="submission" date="2021-05" db="EMBL/GenBank/DDBJ databases">
        <authorList>
            <person name="Alioto T."/>
            <person name="Alioto T."/>
            <person name="Gomez Garrido J."/>
        </authorList>
    </citation>
    <scope>NUCLEOTIDE SEQUENCE</scope>
</reference>
<evidence type="ECO:0000313" key="1">
    <source>
        <dbReference type="EMBL" id="CAG6450717.1"/>
    </source>
</evidence>
<dbReference type="EMBL" id="HBUE01016847">
    <property type="protein sequence ID" value="CAG6450718.1"/>
    <property type="molecule type" value="Transcribed_RNA"/>
</dbReference>
<dbReference type="EMBL" id="HBUE01333342">
    <property type="protein sequence ID" value="CAG6594681.1"/>
    <property type="molecule type" value="Transcribed_RNA"/>
</dbReference>
<dbReference type="EMBL" id="HBUE01016845">
    <property type="protein sequence ID" value="CAG6450717.1"/>
    <property type="molecule type" value="Transcribed_RNA"/>
</dbReference>
<dbReference type="EMBL" id="HBUE01333341">
    <property type="protein sequence ID" value="CAG6594679.1"/>
    <property type="molecule type" value="Transcribed_RNA"/>
</dbReference>
<accession>A0A8D8EWP2</accession>
<dbReference type="AlphaFoldDB" id="A0A8D8EWP2"/>
<name>A0A8D8EWP2_CULPI</name>
<dbReference type="EMBL" id="HBUE01226591">
    <property type="protein sequence ID" value="CAG6542572.1"/>
    <property type="molecule type" value="Transcribed_RNA"/>
</dbReference>
<proteinExistence type="predicted"/>
<sequence length="130" mass="13608">MVVLRVVPVGAVSTYLRRSLVRRRGHVDVAASLASTSSSASSTGATAVVIAQCRWCPRGSPRRWTRKWPRSAAVAVVNAAVTAAAGFARWSRRWGGPLVGHRVLRDGSIRGGALAVLAVGRVAAVGLGVR</sequence>